<dbReference type="PANTHER" id="PTHR33621">
    <property type="entry name" value="ASPARTIC/GLUTAMIC ACID-RICH PROTEIN"/>
    <property type="match status" value="1"/>
</dbReference>
<feature type="region of interest" description="Disordered" evidence="1">
    <location>
        <begin position="2749"/>
        <end position="2776"/>
    </location>
</feature>
<evidence type="ECO:0000313" key="3">
    <source>
        <dbReference type="RefSeq" id="XP_009782777.1"/>
    </source>
</evidence>
<feature type="region of interest" description="Disordered" evidence="1">
    <location>
        <begin position="2063"/>
        <end position="2082"/>
    </location>
</feature>
<feature type="region of interest" description="Disordered" evidence="1">
    <location>
        <begin position="1045"/>
        <end position="1067"/>
    </location>
</feature>
<feature type="compositionally biased region" description="Acidic residues" evidence="1">
    <location>
        <begin position="1505"/>
        <end position="1516"/>
    </location>
</feature>
<feature type="region of interest" description="Disordered" evidence="1">
    <location>
        <begin position="1939"/>
        <end position="1979"/>
    </location>
</feature>
<proteinExistence type="predicted"/>
<feature type="compositionally biased region" description="Acidic residues" evidence="1">
    <location>
        <begin position="1402"/>
        <end position="1413"/>
    </location>
</feature>
<dbReference type="Proteomes" id="UP000189701">
    <property type="component" value="Unplaced"/>
</dbReference>
<feature type="region of interest" description="Disordered" evidence="1">
    <location>
        <begin position="754"/>
        <end position="826"/>
    </location>
</feature>
<feature type="region of interest" description="Disordered" evidence="1">
    <location>
        <begin position="714"/>
        <end position="734"/>
    </location>
</feature>
<feature type="region of interest" description="Disordered" evidence="1">
    <location>
        <begin position="1318"/>
        <end position="1539"/>
    </location>
</feature>
<dbReference type="STRING" id="4096.A0A1U7WS69"/>
<dbReference type="RefSeq" id="XP_009782777.1">
    <property type="nucleotide sequence ID" value="XM_009784475.1"/>
</dbReference>
<feature type="region of interest" description="Disordered" evidence="1">
    <location>
        <begin position="246"/>
        <end position="265"/>
    </location>
</feature>
<feature type="compositionally biased region" description="Basic and acidic residues" evidence="1">
    <location>
        <begin position="205"/>
        <end position="225"/>
    </location>
</feature>
<feature type="region of interest" description="Disordered" evidence="1">
    <location>
        <begin position="2542"/>
        <end position="2570"/>
    </location>
</feature>
<evidence type="ECO:0000256" key="1">
    <source>
        <dbReference type="SAM" id="MobiDB-lite"/>
    </source>
</evidence>
<feature type="region of interest" description="Disordered" evidence="1">
    <location>
        <begin position="863"/>
        <end position="902"/>
    </location>
</feature>
<keyword evidence="2" id="KW-1185">Reference proteome</keyword>
<accession>A0A1U7WS69</accession>
<feature type="compositionally biased region" description="Basic and acidic residues" evidence="1">
    <location>
        <begin position="1591"/>
        <end position="1628"/>
    </location>
</feature>
<feature type="compositionally biased region" description="Basic and acidic residues" evidence="1">
    <location>
        <begin position="596"/>
        <end position="630"/>
    </location>
</feature>
<feature type="compositionally biased region" description="Acidic residues" evidence="1">
    <location>
        <begin position="1421"/>
        <end position="1434"/>
    </location>
</feature>
<feature type="compositionally biased region" description="Basic and acidic residues" evidence="1">
    <location>
        <begin position="169"/>
        <end position="183"/>
    </location>
</feature>
<feature type="compositionally biased region" description="Basic and acidic residues" evidence="1">
    <location>
        <begin position="2763"/>
        <end position="2772"/>
    </location>
</feature>
<feature type="compositionally biased region" description="Basic and acidic residues" evidence="1">
    <location>
        <begin position="718"/>
        <end position="732"/>
    </location>
</feature>
<feature type="compositionally biased region" description="Acidic residues" evidence="1">
    <location>
        <begin position="1360"/>
        <end position="1371"/>
    </location>
</feature>
<gene>
    <name evidence="3" type="primary">LOC104231468</name>
</gene>
<feature type="compositionally biased region" description="Basic and acidic residues" evidence="1">
    <location>
        <begin position="646"/>
        <end position="661"/>
    </location>
</feature>
<feature type="compositionally biased region" description="Basic and acidic residues" evidence="1">
    <location>
        <begin position="888"/>
        <end position="899"/>
    </location>
</feature>
<dbReference type="eggNOG" id="ENOG502S31H">
    <property type="taxonomic scope" value="Eukaryota"/>
</dbReference>
<dbReference type="OrthoDB" id="913480at2759"/>
<feature type="region of interest" description="Disordered" evidence="1">
    <location>
        <begin position="947"/>
        <end position="1029"/>
    </location>
</feature>
<feature type="compositionally biased region" description="Polar residues" evidence="1">
    <location>
        <begin position="1629"/>
        <end position="1648"/>
    </location>
</feature>
<feature type="compositionally biased region" description="Basic and acidic residues" evidence="1">
    <location>
        <begin position="754"/>
        <end position="763"/>
    </location>
</feature>
<feature type="compositionally biased region" description="Basic and acidic residues" evidence="1">
    <location>
        <begin position="1012"/>
        <end position="1024"/>
    </location>
</feature>
<reference evidence="3" key="2">
    <citation type="submission" date="2025-08" db="UniProtKB">
        <authorList>
            <consortium name="RefSeq"/>
        </authorList>
    </citation>
    <scope>IDENTIFICATION</scope>
    <source>
        <tissue evidence="3">Leaf</tissue>
    </source>
</reference>
<name>A0A1U7WS69_NICSY</name>
<feature type="compositionally biased region" description="Basic and acidic residues" evidence="1">
    <location>
        <begin position="777"/>
        <end position="790"/>
    </location>
</feature>
<protein>
    <submittedName>
        <fullName evidence="3">Uncharacterized protein LOC104231468 isoform X1</fullName>
    </submittedName>
</protein>
<feature type="region of interest" description="Disordered" evidence="1">
    <location>
        <begin position="555"/>
        <end position="673"/>
    </location>
</feature>
<feature type="compositionally biased region" description="Acidic residues" evidence="1">
    <location>
        <begin position="1463"/>
        <end position="1476"/>
    </location>
</feature>
<feature type="compositionally biased region" description="Basic and acidic residues" evidence="1">
    <location>
        <begin position="804"/>
        <end position="815"/>
    </location>
</feature>
<dbReference type="PANTHER" id="PTHR33621:SF2">
    <property type="entry name" value="RIBOSOMAL L1 DOMAIN-CONTAINING PROTEIN"/>
    <property type="match status" value="1"/>
</dbReference>
<evidence type="ECO:0000313" key="2">
    <source>
        <dbReference type="Proteomes" id="UP000189701"/>
    </source>
</evidence>
<feature type="compositionally biased region" description="Basic and acidic residues" evidence="1">
    <location>
        <begin position="980"/>
        <end position="997"/>
    </location>
</feature>
<feature type="compositionally biased region" description="Polar residues" evidence="1">
    <location>
        <begin position="1688"/>
        <end position="1716"/>
    </location>
</feature>
<feature type="compositionally biased region" description="Acidic residues" evidence="1">
    <location>
        <begin position="1318"/>
        <end position="1329"/>
    </location>
</feature>
<feature type="compositionally biased region" description="Acidic residues" evidence="1">
    <location>
        <begin position="1444"/>
        <end position="1455"/>
    </location>
</feature>
<feature type="region of interest" description="Disordered" evidence="1">
    <location>
        <begin position="1584"/>
        <end position="1649"/>
    </location>
</feature>
<feature type="compositionally biased region" description="Polar residues" evidence="1">
    <location>
        <begin position="1521"/>
        <end position="1532"/>
    </location>
</feature>
<reference evidence="2" key="1">
    <citation type="journal article" date="2013" name="Genome Biol.">
        <title>Reference genomes and transcriptomes of Nicotiana sylvestris and Nicotiana tomentosiformis.</title>
        <authorList>
            <person name="Sierro N."/>
            <person name="Battey J.N."/>
            <person name="Ouadi S."/>
            <person name="Bovet L."/>
            <person name="Goepfert S."/>
            <person name="Bakaher N."/>
            <person name="Peitsch M.C."/>
            <person name="Ivanov N.V."/>
        </authorList>
    </citation>
    <scope>NUCLEOTIDE SEQUENCE [LARGE SCALE GENOMIC DNA]</scope>
</reference>
<feature type="compositionally biased region" description="Acidic residues" evidence="1">
    <location>
        <begin position="1486"/>
        <end position="1497"/>
    </location>
</feature>
<feature type="region of interest" description="Disordered" evidence="1">
    <location>
        <begin position="162"/>
        <end position="225"/>
    </location>
</feature>
<feature type="compositionally biased region" description="Polar residues" evidence="1">
    <location>
        <begin position="957"/>
        <end position="966"/>
    </location>
</feature>
<feature type="compositionally biased region" description="Acidic residues" evidence="1">
    <location>
        <begin position="1337"/>
        <end position="1350"/>
    </location>
</feature>
<sequence length="2886" mass="318421">MDFDNMKRKELQALCKKHGIPANLTNLEMANKLSSIIKVNDEKPLTQGRSCLKVFDEAVNDRESDVVNRTLKKVKFSPENEIFEFTKLVEVKSRGRRKSMLHNNSVSVRSDGVKIGILDSPVRVTRSRGMNLEDGVSEKKGRTRRTKDNVLLVNESEDEVGMTKRRSLRNKEVVSAQERREENEGVNEGLRTSRRVKGEINANKSAEELDKRTSEKEIDRAEKRDKKVTFASDDQIMECMKAETKAKEMKRGGRRKSIAHTQTSHVQNEVDAKVRDEVLEKPAERITRSQNLKSVEDYVSNKRNQTRGNEVTERNVKLLCTEFVESSVEAANNEVKVTTRRSQQNKVVEEASQTALKRSKRQATKTEGARFTVEAANDEVKATTRRSQQNRVVEEAPQMALTRSKRLHNKVEGARLTDDISKDKMVTRDMTRNQSNLVVEASTSEVVPQLDEQVEVPLRRSDRRKSVFPLEKLRSDEAVAVKEKRNLNVKDDEMENKGKKDEPLRALKRSKRLATQVEDSVLAKDDIAENKVVDRGMTARNQSNLKRNVSSVETRCKTDRPTDSQGTVEVGITLEEPGEAPVKRSNRRKSVVSSLEKLRTDEVAAAKDKRNLDANDDNVRVKSTKDEPQKALKRSKGLAQQVEDSVPAKDDIAENKVEERRRSGRSAAKAHVDTKILDGSVQEEIAVVKEERRRSERTASKAYVDTKILDSSGQEEVAVVKEEKRRSERSAAKDSLVTKILDSSVQEEIAVVKEERRRSERSAAKANVVTETLDSSAQKEKPVVKEERRCSGRTAASLTLVTVSDEKKESGENKLTKRNCTPVPEKRSTKNKFALLDLDSLKQSTSTAKTNVEAAAVDEKTITAGKKQQGQQKRSNLEVEAPTSEDMEIVRESDSKECDISGSEGATSFLKSGLNELEAVKNDVNMVFAGSKDEAVADSNTLAENLKEKGPLVDANASPSENNSTFKCPPFSDPFSSNARPDEKVVDELLQSDHEAPPSKGLCPSSVLADDAIPKDITSDKQEHGAIAADDAEEFDTELSNEVIDNSSLHHSDNMEENLESGLKEQSETGCIVDEGVTYGEQEPASNLADDAVPNDSTLDKKEHGAIAADNADEFGTGLSNEVLDNYSLNQSDNMEDNLESGFKKQSETGFIVTEGIASGEQELTVTNYAREFDAGLSSNVSLASVGAFNLSNEMEVKNSESGPPMEKAETGFIAKCDGDAPTFTTQGELHAEGFAKLEEATKEFSPISQPDNDAAGLSSAVTFEKSCDHGKQSTFRPRNSLDCGIQTSSELAKYNEGEYLDDQENELDEGVRSIELEATEGQEEIIDDEQLRNSNDNEDGYLEDQENGPDEGVRSIEFEATEGQEEIIDDEQLRNSNDNEDGYLEDQENGPDEGVRSIEFEATEGQEEIIDDEQLRNSNDNEDGYLEDQENGPDEGVRSIEFEATEGQEEIIDDEQLRNSNDNEDGYLEDQENGPDEGVRSIEFEAAEGQEDIIDDEQLRNSNDNEDGCLEDQYNEPDQGMQQLGHSNDSGGSVEAVASEKTVSSPIKAVLDFQVAETAVVGDDIALEDSDEEKQGEELKVLFATPGDVSHSKEESKASLEGDSRLKENKVTLDKKVNNREFDENLNRRGQASSVSGNDNSSLQSSVHCDEHGQGEILKSLFATPFGGGSNKVEIATSIELNETSSQYTHSGHANENTFPSAGNGLTQSVTPLKDTSNDEEAGEELKRLCATPLFVSRSIGGESYHFQSQLSGEAMTMEGLGSSGKRNPSVPVGGLIEDEQEMSIVTGEHLKNLSASPISVKSTNEETTSTKGKYSQSHEMETFCSSGLERNVGECEDGLAGVDQAREISHIAAFNYDDGSEQEDQLKMPFASLINTQTLNQMDGTSRKTEELSTQGLSHNTGLAVANPSAVDLSESDSIHSKQSEDNITESECIKGSSSLEEENNEGQGNMLSATSAKSMTPLRKDELSSQEPKTADVAMSGEMVRDQGMNTRPESRFQEMVDIEEHGTDEIVADRDLLLRDTSKALEEDVDVEIANQSTFAVISEPIFNDADFSEEQMLEINKSSPESSKPSDDVYNEENTEDHLKLLFATPIKGTSPSRLSEASTCQLKTAMITIASEMVGREPKCKGFEFSGEPVTVEIIDGSCESRKGSRLLKENEEQVKRGALFATPSKSASPLQLEESFGCLLDTTELALSTKGIDSKARNKSLGCPLRTMEAKESCEPSKHSEALEHIESSLQEPEIEEAVAGKDLLLIDTSEYPEENIYVEIANKNTSAVISEPACDDLEFSEQQMVLETHKSSPESIKQSDAVNEENSEDHLKLLFATPNKGTSPSGPESFKPYDAINEENSDDHLKLLFATPIKGTSPSKLDEHFTCQLKTAMIATASEMVGKEPRRKGPEFSGEPLTVEIVTGGSSSTKGSCLFKENEEQFKGGPLIATPSKGTSPLQLEESPCCEEDIFKDMDGGKFLSSQEQSFAQYEDRQLLNEMIDDTGEATLNWFQTNDGSVLRETELETQKENDSVPQFEPLHEKGEVTEEDALAEGQAHDRQMTSQESPEDEAAKGGSVSDAVCQQPNMLLSDIETENIPQESLRKTDGTSISAESGILDFDAESSTLRSQEKVIITLEETRGDEEQNLEVRNTSNAFQYNTPNNDEDANEISIVWPADKQFHFPEHNVIENVASTRELTASTNECQYDFKEVDLAVQRDRLTVFESNESTSMNVKDSVLTTQMDLPGILCEEALSESDQGKSCEANQQDEFSFDKKEHETTESVVSPSYKSRANISFIEEGFAGEDTLMSEKKNSLAEKKEPFTPAGVAKTCLAEQLNSTVKKKNVRTILIHGTPNKQSQKADMKENDPNVKGNIGTLTALRPEKRRALQILPWK</sequence>
<organism evidence="2 3">
    <name type="scientific">Nicotiana sylvestris</name>
    <name type="common">Wood tobacco</name>
    <name type="synonym">South American tobacco</name>
    <dbReference type="NCBI Taxonomy" id="4096"/>
    <lineage>
        <taxon>Eukaryota</taxon>
        <taxon>Viridiplantae</taxon>
        <taxon>Streptophyta</taxon>
        <taxon>Embryophyta</taxon>
        <taxon>Tracheophyta</taxon>
        <taxon>Spermatophyta</taxon>
        <taxon>Magnoliopsida</taxon>
        <taxon>eudicotyledons</taxon>
        <taxon>Gunneridae</taxon>
        <taxon>Pentapetalae</taxon>
        <taxon>asterids</taxon>
        <taxon>lamiids</taxon>
        <taxon>Solanales</taxon>
        <taxon>Solanaceae</taxon>
        <taxon>Nicotianoideae</taxon>
        <taxon>Nicotianeae</taxon>
        <taxon>Nicotiana</taxon>
    </lineage>
</organism>
<feature type="compositionally biased region" description="Acidic residues" evidence="1">
    <location>
        <begin position="1379"/>
        <end position="1392"/>
    </location>
</feature>
<feature type="region of interest" description="Disordered" evidence="1">
    <location>
        <begin position="1688"/>
        <end position="1725"/>
    </location>
</feature>